<sequence>MNEGQCMKCSRNEIKAILSSKQKTMTCYKFTLMLLFSLLGSFFASAQETESSQNYAEIIFLPWTSVESDRTNYCRIFLNYKLIASSKMNEIVRYKIYSKGRMAFNIYFSETERYETILDIEDNKTYYCVLGAPYKKQRNKLVTKSLATDLMDEYTYSRTLKLEEDITKPIGKIPDNVTKSKVGSGTGFLLSDKGYIVTNFHVVDGAETIIVRGINGEYGSSFEASVLSSDYVNDLAILKVNSTLINFPSPPYAIQSSNTVKKGADVFALGYPRKNLMENELKVTDGIIKAKSGYKGSISQFQFSAVVQPSNSGGPLINEAGNIIGVVGSKLNSKLAEEAAYAIKSDYLSFFIDQSEKIEYVPTKNSMEGEKLSEQLEKISKFIYIIETK</sequence>
<reference evidence="2" key="1">
    <citation type="submission" date="2020-01" db="EMBL/GenBank/DDBJ databases">
        <authorList>
            <person name="Meier V. D."/>
            <person name="Meier V D."/>
        </authorList>
    </citation>
    <scope>NUCLEOTIDE SEQUENCE</scope>
    <source>
        <strain evidence="2">HLG_WM_MAG_10</strain>
    </source>
</reference>
<feature type="chain" id="PRO_5027984024" description="Serine protease" evidence="1">
    <location>
        <begin position="47"/>
        <end position="389"/>
    </location>
</feature>
<evidence type="ECO:0000256" key="1">
    <source>
        <dbReference type="SAM" id="SignalP"/>
    </source>
</evidence>
<evidence type="ECO:0008006" key="3">
    <source>
        <dbReference type="Google" id="ProtNLM"/>
    </source>
</evidence>
<dbReference type="EMBL" id="CACVAQ010000251">
    <property type="protein sequence ID" value="CAA6817424.1"/>
    <property type="molecule type" value="Genomic_DNA"/>
</dbReference>
<dbReference type="InterPro" id="IPR009003">
    <property type="entry name" value="Peptidase_S1_PA"/>
</dbReference>
<proteinExistence type="predicted"/>
<organism evidence="2">
    <name type="scientific">uncultured Aureispira sp</name>
    <dbReference type="NCBI Taxonomy" id="1331704"/>
    <lineage>
        <taxon>Bacteria</taxon>
        <taxon>Pseudomonadati</taxon>
        <taxon>Bacteroidota</taxon>
        <taxon>Saprospiria</taxon>
        <taxon>Saprospirales</taxon>
        <taxon>Saprospiraceae</taxon>
        <taxon>Aureispira</taxon>
        <taxon>environmental samples</taxon>
    </lineage>
</organism>
<dbReference type="GO" id="GO:0006508">
    <property type="term" value="P:proteolysis"/>
    <property type="evidence" value="ECO:0007669"/>
    <property type="project" value="InterPro"/>
</dbReference>
<evidence type="ECO:0000313" key="2">
    <source>
        <dbReference type="EMBL" id="CAA6817424.1"/>
    </source>
</evidence>
<dbReference type="InterPro" id="IPR001940">
    <property type="entry name" value="Peptidase_S1C"/>
</dbReference>
<dbReference type="PANTHER" id="PTHR43019:SF23">
    <property type="entry name" value="PROTEASE DO-LIKE 5, CHLOROPLASTIC"/>
    <property type="match status" value="1"/>
</dbReference>
<dbReference type="AlphaFoldDB" id="A0A6S6TDI9"/>
<dbReference type="SUPFAM" id="SSF50494">
    <property type="entry name" value="Trypsin-like serine proteases"/>
    <property type="match status" value="1"/>
</dbReference>
<feature type="signal peptide" evidence="1">
    <location>
        <begin position="1"/>
        <end position="46"/>
    </location>
</feature>
<dbReference type="InterPro" id="IPR043504">
    <property type="entry name" value="Peptidase_S1_PA_chymotrypsin"/>
</dbReference>
<dbReference type="PANTHER" id="PTHR43019">
    <property type="entry name" value="SERINE ENDOPROTEASE DEGS"/>
    <property type="match status" value="1"/>
</dbReference>
<name>A0A6S6TDI9_9BACT</name>
<dbReference type="GO" id="GO:0004252">
    <property type="term" value="F:serine-type endopeptidase activity"/>
    <property type="evidence" value="ECO:0007669"/>
    <property type="project" value="InterPro"/>
</dbReference>
<dbReference type="Gene3D" id="2.40.10.10">
    <property type="entry name" value="Trypsin-like serine proteases"/>
    <property type="match status" value="2"/>
</dbReference>
<accession>A0A6S6TDI9</accession>
<dbReference type="PRINTS" id="PR00834">
    <property type="entry name" value="PROTEASES2C"/>
</dbReference>
<dbReference type="Pfam" id="PF13365">
    <property type="entry name" value="Trypsin_2"/>
    <property type="match status" value="1"/>
</dbReference>
<gene>
    <name evidence="2" type="ORF">HELGO_WM43092</name>
</gene>
<protein>
    <recommendedName>
        <fullName evidence="3">Serine protease</fullName>
    </recommendedName>
</protein>
<keyword evidence="1" id="KW-0732">Signal</keyword>